<gene>
    <name evidence="4" type="ORF">SAMN04487971_10754</name>
</gene>
<proteinExistence type="predicted"/>
<feature type="domain" description="Extensin-like C-terminal" evidence="3">
    <location>
        <begin position="96"/>
        <end position="277"/>
    </location>
</feature>
<evidence type="ECO:0000259" key="3">
    <source>
        <dbReference type="Pfam" id="PF06904"/>
    </source>
</evidence>
<dbReference type="Proteomes" id="UP000199555">
    <property type="component" value="Unassembled WGS sequence"/>
</dbReference>
<reference evidence="5" key="1">
    <citation type="submission" date="2016-10" db="EMBL/GenBank/DDBJ databases">
        <authorList>
            <person name="Varghese N."/>
            <person name="Submissions S."/>
        </authorList>
    </citation>
    <scope>NUCLEOTIDE SEQUENCE [LARGE SCALE GENOMIC DNA]</scope>
    <source>
        <strain evidence="5">CGMCC 1.7655</strain>
    </source>
</reference>
<evidence type="ECO:0000313" key="4">
    <source>
        <dbReference type="EMBL" id="SDL17552.1"/>
    </source>
</evidence>
<keyword evidence="2" id="KW-0732">Signal</keyword>
<feature type="chain" id="PRO_5011472638" evidence="2">
    <location>
        <begin position="22"/>
        <end position="277"/>
    </location>
</feature>
<dbReference type="RefSeq" id="WP_090754971.1">
    <property type="nucleotide sequence ID" value="NZ_FNGE01000007.1"/>
</dbReference>
<feature type="region of interest" description="Disordered" evidence="1">
    <location>
        <begin position="22"/>
        <end position="66"/>
    </location>
</feature>
<feature type="compositionally biased region" description="Low complexity" evidence="1">
    <location>
        <begin position="51"/>
        <end position="61"/>
    </location>
</feature>
<organism evidence="4 5">
    <name type="scientific">Paracoccus chinensis</name>
    <dbReference type="NCBI Taxonomy" id="525640"/>
    <lineage>
        <taxon>Bacteria</taxon>
        <taxon>Pseudomonadati</taxon>
        <taxon>Pseudomonadota</taxon>
        <taxon>Alphaproteobacteria</taxon>
        <taxon>Rhodobacterales</taxon>
        <taxon>Paracoccaceae</taxon>
        <taxon>Paracoccus</taxon>
    </lineage>
</organism>
<dbReference type="InterPro" id="IPR009683">
    <property type="entry name" value="Extensin-like_C"/>
</dbReference>
<dbReference type="OrthoDB" id="9809788at2"/>
<name>A0A1G9HXG9_9RHOB</name>
<evidence type="ECO:0000256" key="2">
    <source>
        <dbReference type="SAM" id="SignalP"/>
    </source>
</evidence>
<sequence>MRQGTGAALLLALALSLPATAQETAPPLPSPAATAGADRPAPRPGGDDPPDSQAAPAPAGSLIPPDAYAEPVEPFRKVLSPLVPRVARESDFDHAACLYGLTLLGVDHVEVAPVVDPDDRQCGISRPVEIRAIQPGVVLEGDAVMRCETARALALWTREMVIPAAQRMPGSPRLTSVATGTSYFCRGVVGDGPEARLSEHALGNALDIAGFGFGNGVRLDIAPAADRGGLDTAFQNTVQSGACLYFTTVLGPGSNAAHDDHLHLDIKPREGGLRLCQ</sequence>
<evidence type="ECO:0000313" key="5">
    <source>
        <dbReference type="Proteomes" id="UP000199555"/>
    </source>
</evidence>
<dbReference type="EMBL" id="FNGE01000007">
    <property type="protein sequence ID" value="SDL17552.1"/>
    <property type="molecule type" value="Genomic_DNA"/>
</dbReference>
<dbReference type="Pfam" id="PF06904">
    <property type="entry name" value="Extensin-like_C"/>
    <property type="match status" value="1"/>
</dbReference>
<accession>A0A1G9HXG9</accession>
<dbReference type="AlphaFoldDB" id="A0A1G9HXG9"/>
<keyword evidence="5" id="KW-1185">Reference proteome</keyword>
<protein>
    <submittedName>
        <fullName evidence="4">Uncharacterized conserved protein</fullName>
    </submittedName>
</protein>
<evidence type="ECO:0000256" key="1">
    <source>
        <dbReference type="SAM" id="MobiDB-lite"/>
    </source>
</evidence>
<dbReference type="STRING" id="525640.SAMN04487971_10754"/>
<feature type="signal peptide" evidence="2">
    <location>
        <begin position="1"/>
        <end position="21"/>
    </location>
</feature>